<evidence type="ECO:0000259" key="3">
    <source>
        <dbReference type="PROSITE" id="PS50228"/>
    </source>
</evidence>
<accession>A0ABN8PNW9</accession>
<feature type="signal peptide" evidence="2">
    <location>
        <begin position="1"/>
        <end position="29"/>
    </location>
</feature>
<dbReference type="Pfam" id="PF02140">
    <property type="entry name" value="SUEL_Lectin"/>
    <property type="match status" value="1"/>
</dbReference>
<gene>
    <name evidence="4" type="ORF">PEVE_00044222</name>
</gene>
<keyword evidence="1" id="KW-0472">Membrane</keyword>
<evidence type="ECO:0000313" key="5">
    <source>
        <dbReference type="Proteomes" id="UP001159427"/>
    </source>
</evidence>
<keyword evidence="1" id="KW-1133">Transmembrane helix</keyword>
<keyword evidence="1" id="KW-0812">Transmembrane</keyword>
<evidence type="ECO:0000256" key="2">
    <source>
        <dbReference type="SAM" id="SignalP"/>
    </source>
</evidence>
<evidence type="ECO:0000256" key="1">
    <source>
        <dbReference type="SAM" id="Phobius"/>
    </source>
</evidence>
<reference evidence="4 5" key="1">
    <citation type="submission" date="2022-05" db="EMBL/GenBank/DDBJ databases">
        <authorList>
            <consortium name="Genoscope - CEA"/>
            <person name="William W."/>
        </authorList>
    </citation>
    <scope>NUCLEOTIDE SEQUENCE [LARGE SCALE GENOMIC DNA]</scope>
</reference>
<dbReference type="EMBL" id="CALNXI010000928">
    <property type="protein sequence ID" value="CAH3147279.1"/>
    <property type="molecule type" value="Genomic_DNA"/>
</dbReference>
<dbReference type="InterPro" id="IPR000922">
    <property type="entry name" value="Lectin_gal-bd_dom"/>
</dbReference>
<organism evidence="4 5">
    <name type="scientific">Porites evermanni</name>
    <dbReference type="NCBI Taxonomy" id="104178"/>
    <lineage>
        <taxon>Eukaryota</taxon>
        <taxon>Metazoa</taxon>
        <taxon>Cnidaria</taxon>
        <taxon>Anthozoa</taxon>
        <taxon>Hexacorallia</taxon>
        <taxon>Scleractinia</taxon>
        <taxon>Fungiina</taxon>
        <taxon>Poritidae</taxon>
        <taxon>Porites</taxon>
    </lineage>
</organism>
<dbReference type="InterPro" id="IPR043159">
    <property type="entry name" value="Lectin_gal-bd_sf"/>
</dbReference>
<dbReference type="PROSITE" id="PS50228">
    <property type="entry name" value="SUEL_LECTIN"/>
    <property type="match status" value="1"/>
</dbReference>
<name>A0ABN8PNW9_9CNID</name>
<keyword evidence="2" id="KW-0732">Signal</keyword>
<dbReference type="CDD" id="cd22829">
    <property type="entry name" value="Gal_Rha_Lectin_EVA1_EVA1C_rpt2"/>
    <property type="match status" value="1"/>
</dbReference>
<protein>
    <recommendedName>
        <fullName evidence="3">SUEL-type lectin domain-containing protein</fullName>
    </recommendedName>
</protein>
<dbReference type="Gene3D" id="2.60.120.740">
    <property type="match status" value="1"/>
</dbReference>
<sequence>MRLYSHFVAFTEISVVILVLKLNITVNNGAVTVVSRGEPEAQLICQGDTVILMCANSFQAIVVYTALYGREKEAGPCPFRQQLVSNDTNDKSLCPMKNVTLEIMGICHKKKHCRMTLNQTLLGTHCQGIYKYLTVIFKCVLQVNETGFQLQPTTEPITVKTQPITVKTRVLSTTTMGTLRKGGERPTSGDKLHSKGVFMATAAVIKQQRSVVEMGVAGSLYLCFFFIKEKKSTFVTVFILSALGAALTMVGVVVCFVTLQKKKELLKLDIIHKPKRFIVLSQEAKREDREQGEKAFTDHDGTLLHKVGPEVVFSAQEVSDQVKKEFHIEFGRNFGMENGAGNRNIEGSIRENPMDIINENQTSLRHHRPEMMNYSTEKMRPPRHLSAENVSHQNHRAGSDTPCSLRIFDDSGLQLPMNDNLFASLTSKVDK</sequence>
<dbReference type="Proteomes" id="UP001159427">
    <property type="component" value="Unassembled WGS sequence"/>
</dbReference>
<evidence type="ECO:0000313" key="4">
    <source>
        <dbReference type="EMBL" id="CAH3147279.1"/>
    </source>
</evidence>
<proteinExistence type="predicted"/>
<feature type="domain" description="SUEL-type lectin" evidence="3">
    <location>
        <begin position="44"/>
        <end position="140"/>
    </location>
</feature>
<feature type="chain" id="PRO_5047323409" description="SUEL-type lectin domain-containing protein" evidence="2">
    <location>
        <begin position="30"/>
        <end position="431"/>
    </location>
</feature>
<dbReference type="PANTHER" id="PTHR46780">
    <property type="entry name" value="PROTEIN EVA-1"/>
    <property type="match status" value="1"/>
</dbReference>
<keyword evidence="5" id="KW-1185">Reference proteome</keyword>
<comment type="caution">
    <text evidence="4">The sequence shown here is derived from an EMBL/GenBank/DDBJ whole genome shotgun (WGS) entry which is preliminary data.</text>
</comment>
<feature type="transmembrane region" description="Helical" evidence="1">
    <location>
        <begin position="233"/>
        <end position="259"/>
    </location>
</feature>